<reference evidence="1 2" key="1">
    <citation type="journal article" date="2016" name="Nat. Commun.">
        <title>Ectomycorrhizal ecology is imprinted in the genome of the dominant symbiotic fungus Cenococcum geophilum.</title>
        <authorList>
            <consortium name="DOE Joint Genome Institute"/>
            <person name="Peter M."/>
            <person name="Kohler A."/>
            <person name="Ohm R.A."/>
            <person name="Kuo A."/>
            <person name="Krutzmann J."/>
            <person name="Morin E."/>
            <person name="Arend M."/>
            <person name="Barry K.W."/>
            <person name="Binder M."/>
            <person name="Choi C."/>
            <person name="Clum A."/>
            <person name="Copeland A."/>
            <person name="Grisel N."/>
            <person name="Haridas S."/>
            <person name="Kipfer T."/>
            <person name="LaButti K."/>
            <person name="Lindquist E."/>
            <person name="Lipzen A."/>
            <person name="Maire R."/>
            <person name="Meier B."/>
            <person name="Mihaltcheva S."/>
            <person name="Molinier V."/>
            <person name="Murat C."/>
            <person name="Poggeler S."/>
            <person name="Quandt C.A."/>
            <person name="Sperisen C."/>
            <person name="Tritt A."/>
            <person name="Tisserant E."/>
            <person name="Crous P.W."/>
            <person name="Henrissat B."/>
            <person name="Nehls U."/>
            <person name="Egli S."/>
            <person name="Spatafora J.W."/>
            <person name="Grigoriev I.V."/>
            <person name="Martin F.M."/>
        </authorList>
    </citation>
    <scope>NUCLEOTIDE SEQUENCE [LARGE SCALE GENOMIC DNA]</scope>
    <source>
        <strain evidence="1 2">CBS 207.34</strain>
    </source>
</reference>
<dbReference type="PANTHER" id="PTHR24148:SF73">
    <property type="entry name" value="HET DOMAIN PROTEIN (AFU_ORTHOLOGUE AFUA_8G01020)"/>
    <property type="match status" value="1"/>
</dbReference>
<dbReference type="AlphaFoldDB" id="A0A8E2JS60"/>
<dbReference type="EMBL" id="KV749862">
    <property type="protein sequence ID" value="OCL07488.1"/>
    <property type="molecule type" value="Genomic_DNA"/>
</dbReference>
<dbReference type="OrthoDB" id="2157530at2759"/>
<evidence type="ECO:0000313" key="2">
    <source>
        <dbReference type="Proteomes" id="UP000250140"/>
    </source>
</evidence>
<organism evidence="1 2">
    <name type="scientific">Glonium stellatum</name>
    <dbReference type="NCBI Taxonomy" id="574774"/>
    <lineage>
        <taxon>Eukaryota</taxon>
        <taxon>Fungi</taxon>
        <taxon>Dikarya</taxon>
        <taxon>Ascomycota</taxon>
        <taxon>Pezizomycotina</taxon>
        <taxon>Dothideomycetes</taxon>
        <taxon>Pleosporomycetidae</taxon>
        <taxon>Gloniales</taxon>
        <taxon>Gloniaceae</taxon>
        <taxon>Glonium</taxon>
    </lineage>
</organism>
<protein>
    <submittedName>
        <fullName evidence="1">Uncharacterized protein</fullName>
    </submittedName>
</protein>
<dbReference type="Pfam" id="PF26639">
    <property type="entry name" value="Het-6_barrel"/>
    <property type="match status" value="1"/>
</dbReference>
<dbReference type="PANTHER" id="PTHR24148">
    <property type="entry name" value="ANKYRIN REPEAT DOMAIN-CONTAINING PROTEIN 39 HOMOLOG-RELATED"/>
    <property type="match status" value="1"/>
</dbReference>
<gene>
    <name evidence="1" type="ORF">AOQ84DRAFT_389477</name>
</gene>
<dbReference type="Proteomes" id="UP000250140">
    <property type="component" value="Unassembled WGS sequence"/>
</dbReference>
<evidence type="ECO:0000313" key="1">
    <source>
        <dbReference type="EMBL" id="OCL07488.1"/>
    </source>
</evidence>
<sequence>MTLLGCPELPIIDGLDLLADLPSLGLRSRQIRIPTWIPDPLSEPQMGLRISLMYSTLRPRSEHQDFPNPELQLVTKAEDVDNKAQQLSSSEFPYRYPKILELLVKAAVFDTVRAVVPPVENEVYLHRLERYYRNHIKTLQFITRTRLLSDPSLTPRDDVMSGESFETFWRTLIYNRTRDGLREESRPEDAVGCSFGYHDAFYLHRRMLQELMLPFVHIFDLTYGNRSFFVTEGGRIGWAPGIPSPGDAVAMFQGNRIPFVAKSVCDGDVWEYAGGCYVHGCMDGEIGGPMNFHSNS</sequence>
<accession>A0A8E2JS60</accession>
<proteinExistence type="predicted"/>
<name>A0A8E2JS60_9PEZI</name>
<dbReference type="InterPro" id="IPR052895">
    <property type="entry name" value="HetReg/Transcr_Mod"/>
</dbReference>
<keyword evidence="2" id="KW-1185">Reference proteome</keyword>